<comment type="cofactor">
    <cofactor evidence="1">
        <name>Fe(3+)</name>
        <dbReference type="ChEBI" id="CHEBI:29034"/>
    </cofactor>
</comment>
<dbReference type="GeneID" id="85197045"/>
<evidence type="ECO:0000256" key="5">
    <source>
        <dbReference type="ARBA" id="ARBA00023004"/>
    </source>
</evidence>
<dbReference type="RefSeq" id="WP_316559949.1">
    <property type="nucleotide sequence ID" value="NZ_CP131062.1"/>
</dbReference>
<keyword evidence="9" id="KW-1185">Reference proteome</keyword>
<keyword evidence="3" id="KW-0479">Metal-binding</keyword>
<dbReference type="NCBIfam" id="NF045767">
    <property type="entry name" value="RuberyRbr"/>
    <property type="match status" value="1"/>
</dbReference>
<dbReference type="Pfam" id="PF02915">
    <property type="entry name" value="Rubrerythrin"/>
    <property type="match status" value="1"/>
</dbReference>
<dbReference type="PROSITE" id="PS50903">
    <property type="entry name" value="RUBREDOXIN_LIKE"/>
    <property type="match status" value="1"/>
</dbReference>
<evidence type="ECO:0000259" key="6">
    <source>
        <dbReference type="PROSITE" id="PS50903"/>
    </source>
</evidence>
<evidence type="ECO:0000313" key="9">
    <source>
        <dbReference type="Proteomes" id="UP001302662"/>
    </source>
</evidence>
<dbReference type="SUPFAM" id="SSF57802">
    <property type="entry name" value="Rubredoxin-like"/>
    <property type="match status" value="1"/>
</dbReference>
<feature type="domain" description="Rubredoxin-like" evidence="6">
    <location>
        <begin position="135"/>
        <end position="169"/>
    </location>
</feature>
<dbReference type="PANTHER" id="PTHR43865">
    <property type="entry name" value="RUBRERYTHRIN-RELATED"/>
    <property type="match status" value="1"/>
</dbReference>
<dbReference type="PROSITE" id="PS50905">
    <property type="entry name" value="FERRITIN_LIKE"/>
    <property type="match status" value="1"/>
</dbReference>
<dbReference type="InterPro" id="IPR009078">
    <property type="entry name" value="Ferritin-like_SF"/>
</dbReference>
<evidence type="ECO:0000313" key="8">
    <source>
        <dbReference type="EMBL" id="WNY28408.1"/>
    </source>
</evidence>
<dbReference type="CDD" id="cd01041">
    <property type="entry name" value="Rubrerythrin"/>
    <property type="match status" value="1"/>
</dbReference>
<dbReference type="GO" id="GO:0016491">
    <property type="term" value="F:oxidoreductase activity"/>
    <property type="evidence" value="ECO:0007669"/>
    <property type="project" value="InterPro"/>
</dbReference>
<gene>
    <name evidence="8" type="primary">rbr</name>
    <name evidence="8" type="ORF">MmiEs2_05930</name>
</gene>
<dbReference type="InterPro" id="IPR009040">
    <property type="entry name" value="Ferritin-like_diiron"/>
</dbReference>
<protein>
    <submittedName>
        <fullName evidence="8">Rubrerythrin</fullName>
    </submittedName>
</protein>
<dbReference type="InterPro" id="IPR012347">
    <property type="entry name" value="Ferritin-like"/>
</dbReference>
<keyword evidence="5" id="KW-0408">Iron</keyword>
<evidence type="ECO:0000259" key="7">
    <source>
        <dbReference type="PROSITE" id="PS50905"/>
    </source>
</evidence>
<dbReference type="InterPro" id="IPR003251">
    <property type="entry name" value="Rr_diiron-bd_dom"/>
</dbReference>
<dbReference type="InterPro" id="IPR024934">
    <property type="entry name" value="Rubredoxin-like_dom"/>
</dbReference>
<dbReference type="SUPFAM" id="SSF47240">
    <property type="entry name" value="Ferritin-like"/>
    <property type="match status" value="1"/>
</dbReference>
<feature type="domain" description="Ferritin-like diiron" evidence="7">
    <location>
        <begin position="1"/>
        <end position="128"/>
    </location>
</feature>
<dbReference type="InterPro" id="IPR048574">
    <property type="entry name" value="RUBY_RBDX"/>
</dbReference>
<evidence type="ECO:0000256" key="2">
    <source>
        <dbReference type="ARBA" id="ARBA00022448"/>
    </source>
</evidence>
<dbReference type="CDD" id="cd00729">
    <property type="entry name" value="rubredoxin_SM"/>
    <property type="match status" value="1"/>
</dbReference>
<dbReference type="GO" id="GO:0005506">
    <property type="term" value="F:iron ion binding"/>
    <property type="evidence" value="ECO:0007669"/>
    <property type="project" value="InterPro"/>
</dbReference>
<name>A0AA96V8X5_9EURY</name>
<evidence type="ECO:0000256" key="4">
    <source>
        <dbReference type="ARBA" id="ARBA00022982"/>
    </source>
</evidence>
<dbReference type="KEGG" id="mees:MmiEs2_05930"/>
<proteinExistence type="predicted"/>
<dbReference type="Pfam" id="PF21349">
    <property type="entry name" value="RUBY_RBDX"/>
    <property type="match status" value="1"/>
</dbReference>
<dbReference type="Proteomes" id="UP001302662">
    <property type="component" value="Chromosome"/>
</dbReference>
<evidence type="ECO:0000256" key="1">
    <source>
        <dbReference type="ARBA" id="ARBA00001965"/>
    </source>
</evidence>
<keyword evidence="2" id="KW-0813">Transport</keyword>
<evidence type="ECO:0000256" key="3">
    <source>
        <dbReference type="ARBA" id="ARBA00022723"/>
    </source>
</evidence>
<organism evidence="8 9">
    <name type="scientific">Methanimicrococcus stummii</name>
    <dbReference type="NCBI Taxonomy" id="3028294"/>
    <lineage>
        <taxon>Archaea</taxon>
        <taxon>Methanobacteriati</taxon>
        <taxon>Methanobacteriota</taxon>
        <taxon>Stenosarchaea group</taxon>
        <taxon>Methanomicrobia</taxon>
        <taxon>Methanosarcinales</taxon>
        <taxon>Methanosarcinaceae</taxon>
        <taxon>Methanimicrococcus</taxon>
    </lineage>
</organism>
<accession>A0AA96V8X5</accession>
<dbReference type="Gene3D" id="2.20.28.10">
    <property type="match status" value="1"/>
</dbReference>
<keyword evidence="4" id="KW-0249">Electron transport</keyword>
<dbReference type="InterPro" id="IPR052364">
    <property type="entry name" value="Rubrerythrin"/>
</dbReference>
<dbReference type="AlphaFoldDB" id="A0AA96V8X5"/>
<reference evidence="8 9" key="1">
    <citation type="submission" date="2023-07" db="EMBL/GenBank/DDBJ databases">
        <title>Closed genome sequence of Methanimicrococcus sp. Es2.</title>
        <authorList>
            <person name="Protasov E."/>
            <person name="Platt K."/>
            <person name="Reeh H."/>
            <person name="Poehlein A."/>
            <person name="Daniel R."/>
            <person name="Brune A."/>
        </authorList>
    </citation>
    <scope>NUCLEOTIDE SEQUENCE [LARGE SCALE GENOMIC DNA]</scope>
    <source>
        <strain evidence="8 9">Es2</strain>
    </source>
</reference>
<dbReference type="EMBL" id="CP131062">
    <property type="protein sequence ID" value="WNY28408.1"/>
    <property type="molecule type" value="Genomic_DNA"/>
</dbReference>
<sequence length="172" mass="19988">MTRTEENLKAAFIGESQARNKYDYFAKVAKSEGHPFIAKVFEETALNEMQHAKDEFKKLNGIGDTAANLKTAMDGEEYETTTMYPEFADIADEEGLPEIARMFRQIAKVEEHHRQRYEKLLEQLQNGTLYKRDEPIHWKCMKCGYVHYGTEPPAKCPSCQHPPEYFEPEDIF</sequence>
<dbReference type="Gene3D" id="1.20.1260.10">
    <property type="match status" value="1"/>
</dbReference>
<dbReference type="PANTHER" id="PTHR43865:SF1">
    <property type="entry name" value="RUBRERYTHRIN-RELATED"/>
    <property type="match status" value="1"/>
</dbReference>